<evidence type="ECO:0008006" key="3">
    <source>
        <dbReference type="Google" id="ProtNLM"/>
    </source>
</evidence>
<dbReference type="AlphaFoldDB" id="A0A6A6RY83"/>
<dbReference type="OrthoDB" id="3794784at2759"/>
<dbReference type="Proteomes" id="UP000799753">
    <property type="component" value="Unassembled WGS sequence"/>
</dbReference>
<sequence>MAQSRAPCSFSSLSTEMKENVFKFIRLTRDKSAVRLVNRDWRDISNSIFWGRFRTDAQDTALRSLDTLKDPSCTILSSIRQLVIMTNIINNEKRAPDSLRHLIAILPRDQLQSFSCTIGLVDKATFKLLLQRQQKIEDLRIFTTLKDSTQESDYLSLDEIVSCLSKVRVLDLYFWERKGVDHHRYIVRSLPNIKCVVLCQRGNRDPIDHLQTPLETPRTFHITDLVLESFDFSNKPTKMLEVITVKSLTALYVTDIKDGATFLRDLMVSLSAPEGGCTPLRTLEITLHPQQNDPEDTIQAVEELLASFSGLENLAVETRTYRLIDKSCIENHRATMKCLALGTSNTTTPHYYSAADVHSILTTCKLLYTLCLNLPPVELGNIHNVGLHFQLQSPRSSNPKTEFEVILEHIATHPTLRGFRTLSLPLIDYNLGRDPDLVACTQAFITPELIEPAGATMQNFANEVMQYLDQRGSGIKMLSLGQLVGRAGARFSKDRNGHCWPYYHYLPGWWVDARGLRHVRAFPLHRPMEEMGIYMRYMFWTW</sequence>
<protein>
    <recommendedName>
        <fullName evidence="3">F-box domain-containing protein</fullName>
    </recommendedName>
</protein>
<gene>
    <name evidence="1" type="ORF">P280DRAFT_507203</name>
</gene>
<name>A0A6A6RY83_9PLEO</name>
<dbReference type="EMBL" id="MU006784">
    <property type="protein sequence ID" value="KAF2640519.1"/>
    <property type="molecule type" value="Genomic_DNA"/>
</dbReference>
<reference evidence="1" key="1">
    <citation type="journal article" date="2020" name="Stud. Mycol.">
        <title>101 Dothideomycetes genomes: a test case for predicting lifestyles and emergence of pathogens.</title>
        <authorList>
            <person name="Haridas S."/>
            <person name="Albert R."/>
            <person name="Binder M."/>
            <person name="Bloem J."/>
            <person name="Labutti K."/>
            <person name="Salamov A."/>
            <person name="Andreopoulos B."/>
            <person name="Baker S."/>
            <person name="Barry K."/>
            <person name="Bills G."/>
            <person name="Bluhm B."/>
            <person name="Cannon C."/>
            <person name="Castanera R."/>
            <person name="Culley D."/>
            <person name="Daum C."/>
            <person name="Ezra D."/>
            <person name="Gonzalez J."/>
            <person name="Henrissat B."/>
            <person name="Kuo A."/>
            <person name="Liang C."/>
            <person name="Lipzen A."/>
            <person name="Lutzoni F."/>
            <person name="Magnuson J."/>
            <person name="Mondo S."/>
            <person name="Nolan M."/>
            <person name="Ohm R."/>
            <person name="Pangilinan J."/>
            <person name="Park H.-J."/>
            <person name="Ramirez L."/>
            <person name="Alfaro M."/>
            <person name="Sun H."/>
            <person name="Tritt A."/>
            <person name="Yoshinaga Y."/>
            <person name="Zwiers L.-H."/>
            <person name="Turgeon B."/>
            <person name="Goodwin S."/>
            <person name="Spatafora J."/>
            <person name="Crous P."/>
            <person name="Grigoriev I."/>
        </authorList>
    </citation>
    <scope>NUCLEOTIDE SEQUENCE</scope>
    <source>
        <strain evidence="1">CBS 473.64</strain>
    </source>
</reference>
<proteinExistence type="predicted"/>
<evidence type="ECO:0000313" key="2">
    <source>
        <dbReference type="Proteomes" id="UP000799753"/>
    </source>
</evidence>
<organism evidence="1 2">
    <name type="scientific">Massarina eburnea CBS 473.64</name>
    <dbReference type="NCBI Taxonomy" id="1395130"/>
    <lineage>
        <taxon>Eukaryota</taxon>
        <taxon>Fungi</taxon>
        <taxon>Dikarya</taxon>
        <taxon>Ascomycota</taxon>
        <taxon>Pezizomycotina</taxon>
        <taxon>Dothideomycetes</taxon>
        <taxon>Pleosporomycetidae</taxon>
        <taxon>Pleosporales</taxon>
        <taxon>Massarineae</taxon>
        <taxon>Massarinaceae</taxon>
        <taxon>Massarina</taxon>
    </lineage>
</organism>
<accession>A0A6A6RY83</accession>
<keyword evidence="2" id="KW-1185">Reference proteome</keyword>
<evidence type="ECO:0000313" key="1">
    <source>
        <dbReference type="EMBL" id="KAF2640519.1"/>
    </source>
</evidence>